<dbReference type="RefSeq" id="WP_086540115.1">
    <property type="nucleotide sequence ID" value="NZ_MSSW01000007.1"/>
</dbReference>
<gene>
    <name evidence="2" type="ORF">C8N25_109143</name>
</gene>
<organism evidence="2 3">
    <name type="scientific">Algoriphagus antarcticus</name>
    <dbReference type="NCBI Taxonomy" id="238540"/>
    <lineage>
        <taxon>Bacteria</taxon>
        <taxon>Pseudomonadati</taxon>
        <taxon>Bacteroidota</taxon>
        <taxon>Cytophagia</taxon>
        <taxon>Cytophagales</taxon>
        <taxon>Cyclobacteriaceae</taxon>
        <taxon>Algoriphagus</taxon>
    </lineage>
</organism>
<reference evidence="2 3" key="1">
    <citation type="submission" date="2018-08" db="EMBL/GenBank/DDBJ databases">
        <title>Genomic Encyclopedia of Archaeal and Bacterial Type Strains, Phase II (KMG-II): from individual species to whole genera.</title>
        <authorList>
            <person name="Goeker M."/>
        </authorList>
    </citation>
    <scope>NUCLEOTIDE SEQUENCE [LARGE SCALE GENOMIC DNA]</scope>
    <source>
        <strain evidence="2 3">DSM 15986</strain>
    </source>
</reference>
<proteinExistence type="predicted"/>
<name>A0A3E0DV95_9BACT</name>
<sequence>MCPSTQTIHFLTVALLFLLTACGNPEIQTMEVTATAYNSVKAQTANDPNITAWGDTLKPGMKAIAISRDLLDSGLHYNMEVSIDGLDGKYIVLDKMQRRWTQKIDIYMGKDVSKAREWGNQEVTIRWTPPVE</sequence>
<comment type="caution">
    <text evidence="2">The sequence shown here is derived from an EMBL/GenBank/DDBJ whole genome shotgun (WGS) entry which is preliminary data.</text>
</comment>
<dbReference type="CDD" id="cd22784">
    <property type="entry name" value="DPBB_MltA_YuiC-like"/>
    <property type="match status" value="1"/>
</dbReference>
<dbReference type="OrthoDB" id="5624888at2"/>
<dbReference type="EMBL" id="QUNF01000009">
    <property type="protein sequence ID" value="REG88528.1"/>
    <property type="molecule type" value="Genomic_DNA"/>
</dbReference>
<accession>A0A3E0DV95</accession>
<feature type="chain" id="PRO_5017591332" evidence="1">
    <location>
        <begin position="24"/>
        <end position="132"/>
    </location>
</feature>
<feature type="signal peptide" evidence="1">
    <location>
        <begin position="1"/>
        <end position="23"/>
    </location>
</feature>
<evidence type="ECO:0000313" key="3">
    <source>
        <dbReference type="Proteomes" id="UP000256405"/>
    </source>
</evidence>
<evidence type="ECO:0000313" key="2">
    <source>
        <dbReference type="EMBL" id="REG88528.1"/>
    </source>
</evidence>
<dbReference type="AlphaFoldDB" id="A0A3E0DV95"/>
<evidence type="ECO:0000256" key="1">
    <source>
        <dbReference type="SAM" id="SignalP"/>
    </source>
</evidence>
<keyword evidence="3" id="KW-1185">Reference proteome</keyword>
<protein>
    <submittedName>
        <fullName evidence="2">3D (Asp-Asp-Asp) domain-containing protein</fullName>
    </submittedName>
</protein>
<keyword evidence="1" id="KW-0732">Signal</keyword>
<dbReference type="Proteomes" id="UP000256405">
    <property type="component" value="Unassembled WGS sequence"/>
</dbReference>